<evidence type="ECO:0000256" key="3">
    <source>
        <dbReference type="ARBA" id="ARBA00022737"/>
    </source>
</evidence>
<dbReference type="SUPFAM" id="SSF48452">
    <property type="entry name" value="TPR-like"/>
    <property type="match status" value="1"/>
</dbReference>
<gene>
    <name evidence="5" type="ORF">GCM10010334_23430</name>
</gene>
<dbReference type="RefSeq" id="WP_189823501.1">
    <property type="nucleotide sequence ID" value="NZ_BMVC01000004.1"/>
</dbReference>
<evidence type="ECO:0000256" key="1">
    <source>
        <dbReference type="ARBA" id="ARBA00005857"/>
    </source>
</evidence>
<dbReference type="EMBL" id="BMVC01000004">
    <property type="protein sequence ID" value="GHC89898.1"/>
    <property type="molecule type" value="Genomic_DNA"/>
</dbReference>
<comment type="similarity">
    <text evidence="1">Belongs to the TTC38 family.</text>
</comment>
<dbReference type="Gene3D" id="1.25.40.10">
    <property type="entry name" value="Tetratricopeptide repeat domain"/>
    <property type="match status" value="1"/>
</dbReference>
<sequence length="474" mass="51910">MPTTDRHLHPLTHTTPEAARHYEHALDALLFFRPEVVEHSADLLRASPDSPMGQALNAYLAVLATEEKDTAAARAPYTRFRTALDPSAVTPRERMHLAAAGACLDGDLHGAARILDELAVGWPRDALALLAGHQLDFLTGDAGRLRDRIGGALSAWDPEDPHYGPLRGMYSFGLEESGHYEQAEEAGLDALARNPRDVWGVHGVSHTFEMRGRYEDGMRFLDARTADWATGNFLTVHNWWHYALFALEAGDVPRVLDIYDSAVHPPDAPALAMQLLDASALLWRLLLAGHDVPDRWERLAQDWAERADGPFYAFNDVHAVMAYVGAGRIKDAEALVADRQRWLDRSPAGPGLSPAGPGLSNLAMTTDIGLPVCEALIAYGTGRDLRTVDLLLPLRHRLASFGGSHAQRDAVQKTLLEAALRAGRHDLARTLLSERIALRPSSPYNWLAQARLADSLGHHAEAATARRRAHGDAP</sequence>
<name>A0A919C9C0_9ACTN</name>
<evidence type="ECO:0000313" key="5">
    <source>
        <dbReference type="EMBL" id="GHC89898.1"/>
    </source>
</evidence>
<accession>A0A919C9C0</accession>
<dbReference type="InterPro" id="IPR033891">
    <property type="entry name" value="TTC38"/>
</dbReference>
<comment type="caution">
    <text evidence="5">The sequence shown here is derived from an EMBL/GenBank/DDBJ whole genome shotgun (WGS) entry which is preliminary data.</text>
</comment>
<reference evidence="5" key="2">
    <citation type="submission" date="2020-09" db="EMBL/GenBank/DDBJ databases">
        <authorList>
            <person name="Sun Q."/>
            <person name="Ohkuma M."/>
        </authorList>
    </citation>
    <scope>NUCLEOTIDE SEQUENCE</scope>
    <source>
        <strain evidence="5">JCM 4637</strain>
    </source>
</reference>
<keyword evidence="3" id="KW-0677">Repeat</keyword>
<dbReference type="Proteomes" id="UP000638353">
    <property type="component" value="Unassembled WGS sequence"/>
</dbReference>
<evidence type="ECO:0000313" key="6">
    <source>
        <dbReference type="Proteomes" id="UP000638353"/>
    </source>
</evidence>
<reference evidence="5" key="1">
    <citation type="journal article" date="2014" name="Int. J. Syst. Evol. Microbiol.">
        <title>Complete genome sequence of Corynebacterium casei LMG S-19264T (=DSM 44701T), isolated from a smear-ripened cheese.</title>
        <authorList>
            <consortium name="US DOE Joint Genome Institute (JGI-PGF)"/>
            <person name="Walter F."/>
            <person name="Albersmeier A."/>
            <person name="Kalinowski J."/>
            <person name="Ruckert C."/>
        </authorList>
    </citation>
    <scope>NUCLEOTIDE SEQUENCE</scope>
    <source>
        <strain evidence="5">JCM 4637</strain>
    </source>
</reference>
<keyword evidence="4" id="KW-0802">TPR repeat</keyword>
<evidence type="ECO:0000256" key="2">
    <source>
        <dbReference type="ARBA" id="ARBA00019992"/>
    </source>
</evidence>
<protein>
    <recommendedName>
        <fullName evidence="2">Tetratricopeptide repeat protein 38</fullName>
    </recommendedName>
</protein>
<dbReference type="AlphaFoldDB" id="A0A919C9C0"/>
<dbReference type="CDD" id="cd05804">
    <property type="entry name" value="StaR_like"/>
    <property type="match status" value="1"/>
</dbReference>
<dbReference type="PANTHER" id="PTHR16263">
    <property type="entry name" value="TETRATRICOPEPTIDE REPEAT PROTEIN 38"/>
    <property type="match status" value="1"/>
</dbReference>
<dbReference type="InterPro" id="IPR011990">
    <property type="entry name" value="TPR-like_helical_dom_sf"/>
</dbReference>
<evidence type="ECO:0000256" key="4">
    <source>
        <dbReference type="ARBA" id="ARBA00022803"/>
    </source>
</evidence>
<dbReference type="PANTHER" id="PTHR16263:SF4">
    <property type="entry name" value="TETRATRICOPEPTIDE REPEAT PROTEIN 38"/>
    <property type="match status" value="1"/>
</dbReference>
<proteinExistence type="inferred from homology"/>
<organism evidence="5 6">
    <name type="scientific">Streptomyces finlayi</name>
    <dbReference type="NCBI Taxonomy" id="67296"/>
    <lineage>
        <taxon>Bacteria</taxon>
        <taxon>Bacillati</taxon>
        <taxon>Actinomycetota</taxon>
        <taxon>Actinomycetes</taxon>
        <taxon>Kitasatosporales</taxon>
        <taxon>Streptomycetaceae</taxon>
        <taxon>Streptomyces</taxon>
    </lineage>
</organism>